<dbReference type="EMBL" id="GAIX01009564">
    <property type="protein sequence ID" value="JAA82996.1"/>
    <property type="molecule type" value="Transcribed_RNA"/>
</dbReference>
<name>S4NW55_9NEOP</name>
<sequence length="71" mass="8163">KLISNYFISFRVWNLVHFSPMFNKYAVRGCLSDDSKELIVGIYNDFPETRNSLTEHSVEVGDSGIGKHARR</sequence>
<evidence type="ECO:0000313" key="1">
    <source>
        <dbReference type="EMBL" id="JAA82996.1"/>
    </source>
</evidence>
<accession>S4NW55</accession>
<proteinExistence type="predicted"/>
<reference evidence="1" key="1">
    <citation type="journal article" date="2013" name="BMC Genomics">
        <title>Unscrambling butterfly oogenesis.</title>
        <authorList>
            <person name="Carter J.M."/>
            <person name="Baker S.C."/>
            <person name="Pink R."/>
            <person name="Carter D.R."/>
            <person name="Collins A."/>
            <person name="Tomlin J."/>
            <person name="Gibbs M."/>
            <person name="Breuker C.J."/>
        </authorList>
    </citation>
    <scope>NUCLEOTIDE SEQUENCE</scope>
    <source>
        <tissue evidence="1">Ovary</tissue>
    </source>
</reference>
<dbReference type="AlphaFoldDB" id="S4NW55"/>
<reference evidence="1" key="2">
    <citation type="submission" date="2013-05" db="EMBL/GenBank/DDBJ databases">
        <authorList>
            <person name="Carter J.-M."/>
            <person name="Baker S.C."/>
            <person name="Pink R."/>
            <person name="Carter D.R.F."/>
            <person name="Collins A."/>
            <person name="Tomlin J."/>
            <person name="Gibbs M."/>
            <person name="Breuker C.J."/>
        </authorList>
    </citation>
    <scope>NUCLEOTIDE SEQUENCE</scope>
    <source>
        <tissue evidence="1">Ovary</tissue>
    </source>
</reference>
<protein>
    <submittedName>
        <fullName evidence="1">Uncharacterized protein</fullName>
    </submittedName>
</protein>
<feature type="non-terminal residue" evidence="1">
    <location>
        <position position="71"/>
    </location>
</feature>
<feature type="non-terminal residue" evidence="1">
    <location>
        <position position="1"/>
    </location>
</feature>
<organism evidence="1">
    <name type="scientific">Pararge aegeria</name>
    <name type="common">speckled wood butterfly</name>
    <dbReference type="NCBI Taxonomy" id="116150"/>
    <lineage>
        <taxon>Eukaryota</taxon>
        <taxon>Metazoa</taxon>
        <taxon>Ecdysozoa</taxon>
        <taxon>Arthropoda</taxon>
        <taxon>Hexapoda</taxon>
        <taxon>Insecta</taxon>
        <taxon>Pterygota</taxon>
        <taxon>Neoptera</taxon>
        <taxon>Endopterygota</taxon>
        <taxon>Lepidoptera</taxon>
        <taxon>Glossata</taxon>
        <taxon>Ditrysia</taxon>
        <taxon>Papilionoidea</taxon>
        <taxon>Nymphalidae</taxon>
        <taxon>Satyrinae</taxon>
        <taxon>Satyrini</taxon>
        <taxon>Parargina</taxon>
        <taxon>Pararge</taxon>
    </lineage>
</organism>